<sequence>MSSLKNLLGDVVGGGSLPQKIFYVYNNDRGLGQTGCCCAWTVPAKIRNVTFELWGGAGGGAGACCCQWPVQGAGGGSYSIRTVTSAAGTTLAGNVYSICAAGNGTCCQAHCLGYTGYTSYVSGPGLPTTCAGAGCGGKTMCHALYAYNCCHGCNIIDSRTQGDLRFGHGRDGSMQTHYCHNQMWEQVAGGPKSSSSRKGKDS</sequence>
<name>A0A382TWW7_9ZZZZ</name>
<dbReference type="Pfam" id="PF21722">
    <property type="entry name" value="Gly_rich_2"/>
    <property type="match status" value="1"/>
</dbReference>
<reference evidence="2" key="1">
    <citation type="submission" date="2018-05" db="EMBL/GenBank/DDBJ databases">
        <authorList>
            <person name="Lanie J.A."/>
            <person name="Ng W.-L."/>
            <person name="Kazmierczak K.M."/>
            <person name="Andrzejewski T.M."/>
            <person name="Davidsen T.M."/>
            <person name="Wayne K.J."/>
            <person name="Tettelin H."/>
            <person name="Glass J.I."/>
            <person name="Rusch D."/>
            <person name="Podicherti R."/>
            <person name="Tsui H.-C.T."/>
            <person name="Winkler M.E."/>
        </authorList>
    </citation>
    <scope>NUCLEOTIDE SEQUENCE</scope>
</reference>
<feature type="non-terminal residue" evidence="2">
    <location>
        <position position="202"/>
    </location>
</feature>
<evidence type="ECO:0000313" key="2">
    <source>
        <dbReference type="EMBL" id="SVD26011.1"/>
    </source>
</evidence>
<dbReference type="InterPro" id="IPR049304">
    <property type="entry name" value="Gly_rich_dom"/>
</dbReference>
<dbReference type="AlphaFoldDB" id="A0A382TWW7"/>
<accession>A0A382TWW7</accession>
<feature type="domain" description="Glycine-rich" evidence="1">
    <location>
        <begin position="39"/>
        <end position="141"/>
    </location>
</feature>
<protein>
    <recommendedName>
        <fullName evidence="1">Glycine-rich domain-containing protein</fullName>
    </recommendedName>
</protein>
<evidence type="ECO:0000259" key="1">
    <source>
        <dbReference type="Pfam" id="PF21722"/>
    </source>
</evidence>
<gene>
    <name evidence="2" type="ORF">METZ01_LOCUS378865</name>
</gene>
<organism evidence="2">
    <name type="scientific">marine metagenome</name>
    <dbReference type="NCBI Taxonomy" id="408172"/>
    <lineage>
        <taxon>unclassified sequences</taxon>
        <taxon>metagenomes</taxon>
        <taxon>ecological metagenomes</taxon>
    </lineage>
</organism>
<dbReference type="EMBL" id="UINC01139456">
    <property type="protein sequence ID" value="SVD26011.1"/>
    <property type="molecule type" value="Genomic_DNA"/>
</dbReference>
<proteinExistence type="predicted"/>